<dbReference type="SUPFAM" id="SSF144083">
    <property type="entry name" value="Magnesium transport protein CorA, transmembrane region"/>
    <property type="match status" value="1"/>
</dbReference>
<dbReference type="PANTHER" id="PTHR46494">
    <property type="entry name" value="CORA FAMILY METAL ION TRANSPORTER (EUROFUNG)"/>
    <property type="match status" value="1"/>
</dbReference>
<evidence type="ECO:0000256" key="1">
    <source>
        <dbReference type="ARBA" id="ARBA00004651"/>
    </source>
</evidence>
<comment type="subcellular location">
    <subcellularLocation>
        <location evidence="1">Cell membrane</location>
        <topology evidence="1">Multi-pass membrane protein</topology>
    </subcellularLocation>
</comment>
<feature type="transmembrane region" description="Helical" evidence="9">
    <location>
        <begin position="246"/>
        <end position="268"/>
    </location>
</feature>
<keyword evidence="5 9" id="KW-0812">Transmembrane</keyword>
<accession>A0A1F5WQU8</accession>
<dbReference type="GO" id="GO:0005886">
    <property type="term" value="C:plasma membrane"/>
    <property type="evidence" value="ECO:0007669"/>
    <property type="project" value="UniProtKB-SubCell"/>
</dbReference>
<evidence type="ECO:0000256" key="5">
    <source>
        <dbReference type="ARBA" id="ARBA00022692"/>
    </source>
</evidence>
<evidence type="ECO:0000256" key="3">
    <source>
        <dbReference type="ARBA" id="ARBA00022448"/>
    </source>
</evidence>
<dbReference type="InterPro" id="IPR002523">
    <property type="entry name" value="MgTranspt_CorA/ZnTranspt_ZntB"/>
</dbReference>
<sequence length="304" mass="35792">MLSRIDENGILWVDAYNPSPNELSELTKEFSLPRPISDEISRPSFHPKAENYGNYLYLIFPLPIYDHSKEHHHSRELDIVIGEKLLLTVHYEPIEPIQKIFEKIQFDKRLRAEIFEKDSHGILYYIWGKIYDHLLNELDHIQKKIDRIEDRIFSIERKELIEEISLLRRDILDFSRSIRPHGMVMEEFTPIARATLGPDFIKGMRELSQSYRRIILLTENDKDSLEVLYDTYNALQSSRSTETVKIFTMLALLTFPLSLIASIFAINTVSRPIVGQPHDFWIIIGIMILVVFGMLLFFKSRKWI</sequence>
<evidence type="ECO:0000256" key="6">
    <source>
        <dbReference type="ARBA" id="ARBA00022989"/>
    </source>
</evidence>
<dbReference type="Gene3D" id="1.20.58.340">
    <property type="entry name" value="Magnesium transport protein CorA, transmembrane region"/>
    <property type="match status" value="2"/>
</dbReference>
<gene>
    <name evidence="10" type="ORF">A3F23_03210</name>
</gene>
<dbReference type="Proteomes" id="UP000177723">
    <property type="component" value="Unassembled WGS sequence"/>
</dbReference>
<dbReference type="GO" id="GO:0015095">
    <property type="term" value="F:magnesium ion transmembrane transporter activity"/>
    <property type="evidence" value="ECO:0007669"/>
    <property type="project" value="TreeGrafter"/>
</dbReference>
<evidence type="ECO:0008006" key="12">
    <source>
        <dbReference type="Google" id="ProtNLM"/>
    </source>
</evidence>
<dbReference type="InterPro" id="IPR045861">
    <property type="entry name" value="CorA_cytoplasmic_dom"/>
</dbReference>
<evidence type="ECO:0000256" key="4">
    <source>
        <dbReference type="ARBA" id="ARBA00022475"/>
    </source>
</evidence>
<dbReference type="AlphaFoldDB" id="A0A1F5WQU8"/>
<evidence type="ECO:0000256" key="7">
    <source>
        <dbReference type="ARBA" id="ARBA00023136"/>
    </source>
</evidence>
<proteinExistence type="inferred from homology"/>
<keyword evidence="8" id="KW-0175">Coiled coil</keyword>
<dbReference type="GO" id="GO:0050897">
    <property type="term" value="F:cobalt ion binding"/>
    <property type="evidence" value="ECO:0007669"/>
    <property type="project" value="TreeGrafter"/>
</dbReference>
<dbReference type="SUPFAM" id="SSF143865">
    <property type="entry name" value="CorA soluble domain-like"/>
    <property type="match status" value="1"/>
</dbReference>
<dbReference type="Pfam" id="PF01544">
    <property type="entry name" value="CorA"/>
    <property type="match status" value="1"/>
</dbReference>
<dbReference type="InterPro" id="IPR045863">
    <property type="entry name" value="CorA_TM1_TM2"/>
</dbReference>
<reference evidence="10 11" key="1">
    <citation type="journal article" date="2016" name="Nat. Commun.">
        <title>Thousands of microbial genomes shed light on interconnected biogeochemical processes in an aquifer system.</title>
        <authorList>
            <person name="Anantharaman K."/>
            <person name="Brown C.T."/>
            <person name="Hug L.A."/>
            <person name="Sharon I."/>
            <person name="Castelle C.J."/>
            <person name="Probst A.J."/>
            <person name="Thomas B.C."/>
            <person name="Singh A."/>
            <person name="Wilkins M.J."/>
            <person name="Karaoz U."/>
            <person name="Brodie E.L."/>
            <person name="Williams K.H."/>
            <person name="Hubbard S.S."/>
            <person name="Banfield J.F."/>
        </authorList>
    </citation>
    <scope>NUCLEOTIDE SEQUENCE [LARGE SCALE GENOMIC DNA]</scope>
</reference>
<comment type="similarity">
    <text evidence="2">Belongs to the CorA metal ion transporter (MIT) (TC 1.A.35) family.</text>
</comment>
<dbReference type="EMBL" id="MFHT01000007">
    <property type="protein sequence ID" value="OGF77974.1"/>
    <property type="molecule type" value="Genomic_DNA"/>
</dbReference>
<comment type="caution">
    <text evidence="10">The sequence shown here is derived from an EMBL/GenBank/DDBJ whole genome shotgun (WGS) entry which is preliminary data.</text>
</comment>
<dbReference type="Gene3D" id="3.30.460.20">
    <property type="entry name" value="CorA soluble domain-like"/>
    <property type="match status" value="1"/>
</dbReference>
<keyword evidence="4" id="KW-1003">Cell membrane</keyword>
<dbReference type="GO" id="GO:0000287">
    <property type="term" value="F:magnesium ion binding"/>
    <property type="evidence" value="ECO:0007669"/>
    <property type="project" value="TreeGrafter"/>
</dbReference>
<feature type="coiled-coil region" evidence="8">
    <location>
        <begin position="131"/>
        <end position="158"/>
    </location>
</feature>
<feature type="transmembrane region" description="Helical" evidence="9">
    <location>
        <begin position="280"/>
        <end position="298"/>
    </location>
</feature>
<evidence type="ECO:0000256" key="9">
    <source>
        <dbReference type="SAM" id="Phobius"/>
    </source>
</evidence>
<organism evidence="10 11">
    <name type="scientific">Candidatus Giovannonibacteria bacterium RIFCSPHIGHO2_12_FULL_43_15</name>
    <dbReference type="NCBI Taxonomy" id="1798341"/>
    <lineage>
        <taxon>Bacteria</taxon>
        <taxon>Candidatus Giovannoniibacteriota</taxon>
    </lineage>
</organism>
<evidence type="ECO:0000313" key="10">
    <source>
        <dbReference type="EMBL" id="OGF77974.1"/>
    </source>
</evidence>
<evidence type="ECO:0000256" key="8">
    <source>
        <dbReference type="SAM" id="Coils"/>
    </source>
</evidence>
<name>A0A1F5WQU8_9BACT</name>
<protein>
    <recommendedName>
        <fullName evidence="12">Magnesium transport protein CorA</fullName>
    </recommendedName>
</protein>
<dbReference type="GO" id="GO:0015087">
    <property type="term" value="F:cobalt ion transmembrane transporter activity"/>
    <property type="evidence" value="ECO:0007669"/>
    <property type="project" value="TreeGrafter"/>
</dbReference>
<keyword evidence="3" id="KW-0813">Transport</keyword>
<keyword evidence="7 9" id="KW-0472">Membrane</keyword>
<keyword evidence="6 9" id="KW-1133">Transmembrane helix</keyword>
<evidence type="ECO:0000313" key="11">
    <source>
        <dbReference type="Proteomes" id="UP000177723"/>
    </source>
</evidence>
<dbReference type="PANTHER" id="PTHR46494:SF1">
    <property type="entry name" value="CORA FAMILY METAL ION TRANSPORTER (EUROFUNG)"/>
    <property type="match status" value="1"/>
</dbReference>
<evidence type="ECO:0000256" key="2">
    <source>
        <dbReference type="ARBA" id="ARBA00009765"/>
    </source>
</evidence>